<dbReference type="Proteomes" id="UP000008370">
    <property type="component" value="Unassembled WGS sequence"/>
</dbReference>
<dbReference type="InParanoid" id="K5VXA1"/>
<gene>
    <name evidence="2" type="ORF">PHACADRAFT_263265</name>
</gene>
<dbReference type="RefSeq" id="XP_007400385.1">
    <property type="nucleotide sequence ID" value="XM_007400323.1"/>
</dbReference>
<keyword evidence="3" id="KW-1185">Reference proteome</keyword>
<feature type="non-terminal residue" evidence="2">
    <location>
        <position position="301"/>
    </location>
</feature>
<dbReference type="InterPro" id="IPR036188">
    <property type="entry name" value="FAD/NAD-bd_sf"/>
</dbReference>
<accession>K5VXA1</accession>
<dbReference type="SUPFAM" id="SSF51905">
    <property type="entry name" value="FAD/NAD(P)-binding domain"/>
    <property type="match status" value="1"/>
</dbReference>
<dbReference type="SUPFAM" id="SSF54373">
    <property type="entry name" value="FAD-linked reductases, C-terminal domain"/>
    <property type="match status" value="1"/>
</dbReference>
<dbReference type="EMBL" id="JH930477">
    <property type="protein sequence ID" value="EKM51234.1"/>
    <property type="molecule type" value="Genomic_DNA"/>
</dbReference>
<dbReference type="Pfam" id="PF01593">
    <property type="entry name" value="Amino_oxidase"/>
    <property type="match status" value="1"/>
</dbReference>
<name>K5VXA1_PHACS</name>
<evidence type="ECO:0000313" key="2">
    <source>
        <dbReference type="EMBL" id="EKM51234.1"/>
    </source>
</evidence>
<proteinExistence type="predicted"/>
<dbReference type="HOGENOM" id="CLU_926078_0_0_1"/>
<dbReference type="OrthoDB" id="7777654at2759"/>
<protein>
    <recommendedName>
        <fullName evidence="1">Amine oxidase domain-containing protein</fullName>
    </recommendedName>
</protein>
<dbReference type="KEGG" id="pco:PHACADRAFT_263265"/>
<organism evidence="2 3">
    <name type="scientific">Phanerochaete carnosa (strain HHB-10118-sp)</name>
    <name type="common">White-rot fungus</name>
    <name type="synonym">Peniophora carnosa</name>
    <dbReference type="NCBI Taxonomy" id="650164"/>
    <lineage>
        <taxon>Eukaryota</taxon>
        <taxon>Fungi</taxon>
        <taxon>Dikarya</taxon>
        <taxon>Basidiomycota</taxon>
        <taxon>Agaricomycotina</taxon>
        <taxon>Agaricomycetes</taxon>
        <taxon>Polyporales</taxon>
        <taxon>Phanerochaetaceae</taxon>
        <taxon>Phanerochaete</taxon>
    </lineage>
</organism>
<evidence type="ECO:0000259" key="1">
    <source>
        <dbReference type="Pfam" id="PF01593"/>
    </source>
</evidence>
<dbReference type="GO" id="GO:0016491">
    <property type="term" value="F:oxidoreductase activity"/>
    <property type="evidence" value="ECO:0007669"/>
    <property type="project" value="InterPro"/>
</dbReference>
<dbReference type="Gene3D" id="3.90.660.10">
    <property type="match status" value="1"/>
</dbReference>
<feature type="domain" description="Amine oxidase" evidence="1">
    <location>
        <begin position="64"/>
        <end position="290"/>
    </location>
</feature>
<sequence length="301" mass="33787">MAGDRKDYDAKLDELNLLPCPLNVVEWCETFTSSTSSYDRALTEIVLDSLAFDNADKAEWHCIDGGSSKLAEELNTYLETKAERIPHILHKDTRITRIELEEENLSINLYTEQGQKIPHGHVITTTTLPCLRVMNTSEANLDIWQRKALRSLTYTQSVKVGVKFKTAWWQDDGLMKKFGAFGAIIGGQSFTDYMSRRVVYPSYGAGEKVPSSVLIASYTSTGDALAWTGLTGSGAEAMIKRRVLDDLAAIHRFNKQGRAFLEEQWEAMHPYSWGTDKNTMGTCLQAAVFGPGQFRELYVHL</sequence>
<reference evidence="2 3" key="1">
    <citation type="journal article" date="2012" name="BMC Genomics">
        <title>Comparative genomics of the white-rot fungi, Phanerochaete carnosa and P. chrysosporium, to elucidate the genetic basis of the distinct wood types they colonize.</title>
        <authorList>
            <person name="Suzuki H."/>
            <person name="MacDonald J."/>
            <person name="Syed K."/>
            <person name="Salamov A."/>
            <person name="Hori C."/>
            <person name="Aerts A."/>
            <person name="Henrissat B."/>
            <person name="Wiebenga A."/>
            <person name="vanKuyk P.A."/>
            <person name="Barry K."/>
            <person name="Lindquist E."/>
            <person name="LaButti K."/>
            <person name="Lapidus A."/>
            <person name="Lucas S."/>
            <person name="Coutinho P."/>
            <person name="Gong Y."/>
            <person name="Samejima M."/>
            <person name="Mahadevan R."/>
            <person name="Abou-Zaid M."/>
            <person name="de Vries R.P."/>
            <person name="Igarashi K."/>
            <person name="Yadav J.S."/>
            <person name="Grigoriev I.V."/>
            <person name="Master E.R."/>
        </authorList>
    </citation>
    <scope>NUCLEOTIDE SEQUENCE [LARGE SCALE GENOMIC DNA]</scope>
    <source>
        <strain evidence="2 3">HHB-10118-sp</strain>
    </source>
</reference>
<dbReference type="AlphaFoldDB" id="K5VXA1"/>
<dbReference type="InterPro" id="IPR002937">
    <property type="entry name" value="Amino_oxidase"/>
</dbReference>
<dbReference type="STRING" id="650164.K5VXA1"/>
<evidence type="ECO:0000313" key="3">
    <source>
        <dbReference type="Proteomes" id="UP000008370"/>
    </source>
</evidence>
<dbReference type="GeneID" id="18918509"/>